<keyword evidence="4 5" id="KW-0413">Isomerase</keyword>
<dbReference type="PANTHER" id="PTHR10516:SF443">
    <property type="entry name" value="FK506-BINDING PROTEIN 59-RELATED"/>
    <property type="match status" value="1"/>
</dbReference>
<dbReference type="GO" id="GO:0005737">
    <property type="term" value="C:cytoplasm"/>
    <property type="evidence" value="ECO:0007669"/>
    <property type="project" value="TreeGrafter"/>
</dbReference>
<dbReference type="InterPro" id="IPR001179">
    <property type="entry name" value="PPIase_FKBP_dom"/>
</dbReference>
<evidence type="ECO:0000313" key="9">
    <source>
        <dbReference type="Proteomes" id="UP000663829"/>
    </source>
</evidence>
<comment type="catalytic activity">
    <reaction evidence="1 5">
        <text>[protein]-peptidylproline (omega=180) = [protein]-peptidylproline (omega=0)</text>
        <dbReference type="Rhea" id="RHEA:16237"/>
        <dbReference type="Rhea" id="RHEA-COMP:10747"/>
        <dbReference type="Rhea" id="RHEA-COMP:10748"/>
        <dbReference type="ChEBI" id="CHEBI:83833"/>
        <dbReference type="ChEBI" id="CHEBI:83834"/>
        <dbReference type="EC" id="5.2.1.8"/>
    </reaction>
</comment>
<feature type="domain" description="PPIase FKBP-type" evidence="6">
    <location>
        <begin position="56"/>
        <end position="145"/>
    </location>
</feature>
<dbReference type="Proteomes" id="UP000663829">
    <property type="component" value="Unassembled WGS sequence"/>
</dbReference>
<evidence type="ECO:0000256" key="1">
    <source>
        <dbReference type="ARBA" id="ARBA00000971"/>
    </source>
</evidence>
<comment type="caution">
    <text evidence="7">The sequence shown here is derived from an EMBL/GenBank/DDBJ whole genome shotgun (WGS) entry which is preliminary data.</text>
</comment>
<proteinExistence type="predicted"/>
<dbReference type="EC" id="5.2.1.8" evidence="2 5"/>
<protein>
    <recommendedName>
        <fullName evidence="2 5">peptidylprolyl isomerase</fullName>
        <ecNumber evidence="2 5">5.2.1.8</ecNumber>
    </recommendedName>
</protein>
<evidence type="ECO:0000256" key="3">
    <source>
        <dbReference type="ARBA" id="ARBA00023110"/>
    </source>
</evidence>
<evidence type="ECO:0000313" key="8">
    <source>
        <dbReference type="EMBL" id="CAF3791261.1"/>
    </source>
</evidence>
<evidence type="ECO:0000256" key="5">
    <source>
        <dbReference type="PROSITE-ProRule" id="PRU00277"/>
    </source>
</evidence>
<dbReference type="PROSITE" id="PS50059">
    <property type="entry name" value="FKBP_PPIASE"/>
    <property type="match status" value="1"/>
</dbReference>
<dbReference type="InterPro" id="IPR050689">
    <property type="entry name" value="FKBP-type_PPIase"/>
</dbReference>
<sequence length="145" mass="16015">MIHTTATVSRLLYKVNKSIAVFQIKNQFSLNNRNMASQGFNVEVIKEGSGDKPKNGQKVSVHYTGRLTNGTKFDSSRDRGKPFEFKLGKGEVIKGWDQGVAQMSKGEQAKITCPPEYAYGDKGVGDGLIPPKSTLIFDVELLDFK</sequence>
<keyword evidence="9" id="KW-1185">Reference proteome</keyword>
<dbReference type="PANTHER" id="PTHR10516">
    <property type="entry name" value="PEPTIDYL-PROLYL CIS-TRANS ISOMERASE"/>
    <property type="match status" value="1"/>
</dbReference>
<reference evidence="7" key="1">
    <citation type="submission" date="2021-02" db="EMBL/GenBank/DDBJ databases">
        <authorList>
            <person name="Nowell W R."/>
        </authorList>
    </citation>
    <scope>NUCLEOTIDE SEQUENCE</scope>
</reference>
<evidence type="ECO:0000259" key="6">
    <source>
        <dbReference type="PROSITE" id="PS50059"/>
    </source>
</evidence>
<dbReference type="GO" id="GO:0003755">
    <property type="term" value="F:peptidyl-prolyl cis-trans isomerase activity"/>
    <property type="evidence" value="ECO:0007669"/>
    <property type="project" value="UniProtKB-KW"/>
</dbReference>
<dbReference type="Proteomes" id="UP000681722">
    <property type="component" value="Unassembled WGS sequence"/>
</dbReference>
<organism evidence="7 9">
    <name type="scientific">Didymodactylos carnosus</name>
    <dbReference type="NCBI Taxonomy" id="1234261"/>
    <lineage>
        <taxon>Eukaryota</taxon>
        <taxon>Metazoa</taxon>
        <taxon>Spiralia</taxon>
        <taxon>Gnathifera</taxon>
        <taxon>Rotifera</taxon>
        <taxon>Eurotatoria</taxon>
        <taxon>Bdelloidea</taxon>
        <taxon>Philodinida</taxon>
        <taxon>Philodinidae</taxon>
        <taxon>Didymodactylos</taxon>
    </lineage>
</organism>
<evidence type="ECO:0000256" key="2">
    <source>
        <dbReference type="ARBA" id="ARBA00013194"/>
    </source>
</evidence>
<dbReference type="EMBL" id="CAJOBC010003588">
    <property type="protein sequence ID" value="CAF3791261.1"/>
    <property type="molecule type" value="Genomic_DNA"/>
</dbReference>
<dbReference type="OrthoDB" id="1902587at2759"/>
<dbReference type="AlphaFoldDB" id="A0A814I7L8"/>
<evidence type="ECO:0000313" key="7">
    <source>
        <dbReference type="EMBL" id="CAF1019818.1"/>
    </source>
</evidence>
<keyword evidence="3 5" id="KW-0697">Rotamase</keyword>
<name>A0A814I7L8_9BILA</name>
<dbReference type="SUPFAM" id="SSF54534">
    <property type="entry name" value="FKBP-like"/>
    <property type="match status" value="1"/>
</dbReference>
<evidence type="ECO:0000256" key="4">
    <source>
        <dbReference type="ARBA" id="ARBA00023235"/>
    </source>
</evidence>
<accession>A0A814I7L8</accession>
<gene>
    <name evidence="7" type="ORF">GPM918_LOCUS14717</name>
    <name evidence="8" type="ORF">SRO942_LOCUS14717</name>
</gene>
<dbReference type="Gene3D" id="3.10.50.40">
    <property type="match status" value="1"/>
</dbReference>
<dbReference type="InterPro" id="IPR046357">
    <property type="entry name" value="PPIase_dom_sf"/>
</dbReference>
<dbReference type="EMBL" id="CAJNOQ010003588">
    <property type="protein sequence ID" value="CAF1019818.1"/>
    <property type="molecule type" value="Genomic_DNA"/>
</dbReference>
<dbReference type="Pfam" id="PF00254">
    <property type="entry name" value="FKBP_C"/>
    <property type="match status" value="1"/>
</dbReference>
<dbReference type="FunFam" id="3.10.50.40:FF:000025">
    <property type="entry name" value="Peptidylprolyl isomerase"/>
    <property type="match status" value="1"/>
</dbReference>